<dbReference type="FunCoup" id="D8LJD5">
    <property type="interactions" value="7"/>
</dbReference>
<evidence type="ECO:0000256" key="1">
    <source>
        <dbReference type="ARBA" id="ARBA00001946"/>
    </source>
</evidence>
<keyword evidence="8 10" id="KW-0067">ATP-binding</keyword>
<dbReference type="PROSITE" id="PS00018">
    <property type="entry name" value="EF_HAND_1"/>
    <property type="match status" value="2"/>
</dbReference>
<dbReference type="PANTHER" id="PTHR24349">
    <property type="entry name" value="SERINE/THREONINE-PROTEIN KINASE"/>
    <property type="match status" value="1"/>
</dbReference>
<keyword evidence="7" id="KW-0106">Calcium</keyword>
<keyword evidence="5 10" id="KW-0547">Nucleotide-binding</keyword>
<evidence type="ECO:0000256" key="6">
    <source>
        <dbReference type="ARBA" id="ARBA00022777"/>
    </source>
</evidence>
<protein>
    <submittedName>
        <fullName evidence="14">Calcium-dependent protein kinase, isoform 2 (CDPK 2) Protein kinase domain containing protein</fullName>
        <ecNumber evidence="14">2.7.11.1</ecNumber>
    </submittedName>
</protein>
<dbReference type="FunFam" id="1.10.510.10:FF:000475">
    <property type="entry name" value="Calcium-dependent protein kinase 5"/>
    <property type="match status" value="1"/>
</dbReference>
<dbReference type="InterPro" id="IPR018247">
    <property type="entry name" value="EF_Hand_1_Ca_BS"/>
</dbReference>
<dbReference type="InterPro" id="IPR011009">
    <property type="entry name" value="Kinase-like_dom_sf"/>
</dbReference>
<dbReference type="Pfam" id="PF13499">
    <property type="entry name" value="EF-hand_7"/>
    <property type="match status" value="1"/>
</dbReference>
<dbReference type="InParanoid" id="D8LJD5"/>
<dbReference type="InterPro" id="IPR008271">
    <property type="entry name" value="Ser/Thr_kinase_AS"/>
</dbReference>
<keyword evidence="6 14" id="KW-0418">Kinase</keyword>
<evidence type="ECO:0000256" key="3">
    <source>
        <dbReference type="ARBA" id="ARBA00022679"/>
    </source>
</evidence>
<feature type="domain" description="EF-hand" evidence="13">
    <location>
        <begin position="338"/>
        <end position="373"/>
    </location>
</feature>
<dbReference type="PROSITE" id="PS50011">
    <property type="entry name" value="PROTEIN_KINASE_DOM"/>
    <property type="match status" value="1"/>
</dbReference>
<dbReference type="Proteomes" id="UP000002630">
    <property type="component" value="Linkage Group LG12"/>
</dbReference>
<reference evidence="14 15" key="1">
    <citation type="journal article" date="2010" name="Nature">
        <title>The Ectocarpus genome and the independent evolution of multicellularity in brown algae.</title>
        <authorList>
            <person name="Cock J.M."/>
            <person name="Sterck L."/>
            <person name="Rouze P."/>
            <person name="Scornet D."/>
            <person name="Allen A.E."/>
            <person name="Amoutzias G."/>
            <person name="Anthouard V."/>
            <person name="Artiguenave F."/>
            <person name="Aury J.M."/>
            <person name="Badger J.H."/>
            <person name="Beszteri B."/>
            <person name="Billiau K."/>
            <person name="Bonnet E."/>
            <person name="Bothwell J.H."/>
            <person name="Bowler C."/>
            <person name="Boyen C."/>
            <person name="Brownlee C."/>
            <person name="Carrano C.J."/>
            <person name="Charrier B."/>
            <person name="Cho G.Y."/>
            <person name="Coelho S.M."/>
            <person name="Collen J."/>
            <person name="Corre E."/>
            <person name="Da Silva C."/>
            <person name="Delage L."/>
            <person name="Delaroque N."/>
            <person name="Dittami S.M."/>
            <person name="Doulbeau S."/>
            <person name="Elias M."/>
            <person name="Farnham G."/>
            <person name="Gachon C.M."/>
            <person name="Gschloessl B."/>
            <person name="Heesch S."/>
            <person name="Jabbari K."/>
            <person name="Jubin C."/>
            <person name="Kawai H."/>
            <person name="Kimura K."/>
            <person name="Kloareg B."/>
            <person name="Kupper F.C."/>
            <person name="Lang D."/>
            <person name="Le Bail A."/>
            <person name="Leblanc C."/>
            <person name="Lerouge P."/>
            <person name="Lohr M."/>
            <person name="Lopez P.J."/>
            <person name="Martens C."/>
            <person name="Maumus F."/>
            <person name="Michel G."/>
            <person name="Miranda-Saavedra D."/>
            <person name="Morales J."/>
            <person name="Moreau H."/>
            <person name="Motomura T."/>
            <person name="Nagasato C."/>
            <person name="Napoli C.A."/>
            <person name="Nelson D.R."/>
            <person name="Nyvall-Collen P."/>
            <person name="Peters A.F."/>
            <person name="Pommier C."/>
            <person name="Potin P."/>
            <person name="Poulain J."/>
            <person name="Quesneville H."/>
            <person name="Read B."/>
            <person name="Rensing S.A."/>
            <person name="Ritter A."/>
            <person name="Rousvoal S."/>
            <person name="Samanta M."/>
            <person name="Samson G."/>
            <person name="Schroeder D.C."/>
            <person name="Segurens B."/>
            <person name="Strittmatter M."/>
            <person name="Tonon T."/>
            <person name="Tregear J.W."/>
            <person name="Valentin K."/>
            <person name="von Dassow P."/>
            <person name="Yamagishi T."/>
            <person name="Van de Peer Y."/>
            <person name="Wincker P."/>
        </authorList>
    </citation>
    <scope>NUCLEOTIDE SEQUENCE [LARGE SCALE GENOMIC DNA]</scope>
    <source>
        <strain evidence="15">Ec32 / CCAP1310/4</strain>
    </source>
</reference>
<feature type="binding site" evidence="10">
    <location>
        <position position="49"/>
    </location>
    <ligand>
        <name>ATP</name>
        <dbReference type="ChEBI" id="CHEBI:30616"/>
    </ligand>
</feature>
<dbReference type="CDD" id="cd00051">
    <property type="entry name" value="EFh"/>
    <property type="match status" value="1"/>
</dbReference>
<dbReference type="OrthoDB" id="40902at2759"/>
<proteinExistence type="inferred from homology"/>
<evidence type="ECO:0000256" key="10">
    <source>
        <dbReference type="PROSITE-ProRule" id="PRU10141"/>
    </source>
</evidence>
<evidence type="ECO:0000256" key="8">
    <source>
        <dbReference type="ARBA" id="ARBA00022840"/>
    </source>
</evidence>
<dbReference type="PROSITE" id="PS00107">
    <property type="entry name" value="PROTEIN_KINASE_ATP"/>
    <property type="match status" value="1"/>
</dbReference>
<keyword evidence="15" id="KW-1185">Reference proteome</keyword>
<dbReference type="Gene3D" id="3.30.200.20">
    <property type="entry name" value="Phosphorylase Kinase, domain 1"/>
    <property type="match status" value="1"/>
</dbReference>
<dbReference type="SMART" id="SM00054">
    <property type="entry name" value="EFh"/>
    <property type="match status" value="3"/>
</dbReference>
<evidence type="ECO:0000313" key="15">
    <source>
        <dbReference type="Proteomes" id="UP000002630"/>
    </source>
</evidence>
<keyword evidence="4" id="KW-0677">Repeat</keyword>
<keyword evidence="3 14" id="KW-0808">Transferase</keyword>
<dbReference type="InterPro" id="IPR000719">
    <property type="entry name" value="Prot_kinase_dom"/>
</dbReference>
<dbReference type="Gene3D" id="1.10.238.10">
    <property type="entry name" value="EF-hand"/>
    <property type="match status" value="2"/>
</dbReference>
<evidence type="ECO:0000259" key="13">
    <source>
        <dbReference type="PROSITE" id="PS50222"/>
    </source>
</evidence>
<dbReference type="InterPro" id="IPR050205">
    <property type="entry name" value="CDPK_Ser/Thr_kinases"/>
</dbReference>
<dbReference type="GO" id="GO:0004674">
    <property type="term" value="F:protein serine/threonine kinase activity"/>
    <property type="evidence" value="ECO:0007669"/>
    <property type="project" value="UniProtKB-KW"/>
</dbReference>
<dbReference type="FunFam" id="1.10.238.10:FF:000003">
    <property type="entry name" value="Calmodulin A"/>
    <property type="match status" value="1"/>
</dbReference>
<evidence type="ECO:0000256" key="9">
    <source>
        <dbReference type="ARBA" id="ARBA00024334"/>
    </source>
</evidence>
<dbReference type="EMBL" id="FN649737">
    <property type="protein sequence ID" value="CBN79468.1"/>
    <property type="molecule type" value="Genomic_DNA"/>
</dbReference>
<comment type="similarity">
    <text evidence="9">Belongs to the protein kinase superfamily. Ser/Thr protein kinase family. CDPK subfamily.</text>
</comment>
<evidence type="ECO:0000256" key="11">
    <source>
        <dbReference type="RuleBase" id="RU000304"/>
    </source>
</evidence>
<dbReference type="SMART" id="SM00220">
    <property type="entry name" value="S_TKc"/>
    <property type="match status" value="1"/>
</dbReference>
<evidence type="ECO:0000313" key="14">
    <source>
        <dbReference type="EMBL" id="CBN79468.1"/>
    </source>
</evidence>
<evidence type="ECO:0000256" key="7">
    <source>
        <dbReference type="ARBA" id="ARBA00022837"/>
    </source>
</evidence>
<feature type="domain" description="Protein kinase" evidence="12">
    <location>
        <begin position="16"/>
        <end position="290"/>
    </location>
</feature>
<dbReference type="SUPFAM" id="SSF47473">
    <property type="entry name" value="EF-hand"/>
    <property type="match status" value="1"/>
</dbReference>
<dbReference type="SUPFAM" id="SSF56112">
    <property type="entry name" value="Protein kinase-like (PK-like)"/>
    <property type="match status" value="1"/>
</dbReference>
<accession>D8LJD5</accession>
<keyword evidence="2 11" id="KW-0723">Serine/threonine-protein kinase</keyword>
<dbReference type="InterPro" id="IPR011992">
    <property type="entry name" value="EF-hand-dom_pair"/>
</dbReference>
<dbReference type="EMBL" id="FN648432">
    <property type="protein sequence ID" value="CBN79468.1"/>
    <property type="molecule type" value="Genomic_DNA"/>
</dbReference>
<evidence type="ECO:0000256" key="5">
    <source>
        <dbReference type="ARBA" id="ARBA00022741"/>
    </source>
</evidence>
<dbReference type="InterPro" id="IPR017441">
    <property type="entry name" value="Protein_kinase_ATP_BS"/>
</dbReference>
<sequence length="468" mass="53074">MMMATEELMDVNSKYVIGDKEIGSGHYGVVRTCTSRATGEEFAIKTIKKSKCQVACRIDWYPFRQVPRLVLLKREIEILRAVDHPTLIRLEDVYEDDVNLHLVTELCTGGELFDRIILKTESQEGHYSERDAANIVIKIIGAIEYCHNEHNICHRDLKPENFLFKTKDDQADLKIIDFGLSRFEDGSEAMTTRVGTPYYIAPEVLSKKYDKACDLWSIGVIMFILLCGYPPFHGANDAEIFKAVQRVDYRFLSPEWDSVSDDAKDLIRKLLVKDPTARLTASQALVHPWFEKVMSGDAAAQTLRDSALRLNHRLRRFAGANALKKIALNVIAEDVGGADEGHLRKVFNSLDLNGDGEITVDELQQVIASEGMVGMQAEVLELLNSMDKKLDYRNFLAATMEKGIFLRRENLRKAFDHFDLQGTGSINKSDLMEALGSEDCARTMLEDIDMDHDGQISFDEFSEMMRRL</sequence>
<evidence type="ECO:0000256" key="2">
    <source>
        <dbReference type="ARBA" id="ARBA00022527"/>
    </source>
</evidence>
<dbReference type="Gene3D" id="1.10.510.10">
    <property type="entry name" value="Transferase(Phosphotransferase) domain 1"/>
    <property type="match status" value="1"/>
</dbReference>
<dbReference type="PROSITE" id="PS50222">
    <property type="entry name" value="EF_HAND_2"/>
    <property type="match status" value="2"/>
</dbReference>
<comment type="cofactor">
    <cofactor evidence="1">
        <name>Mg(2+)</name>
        <dbReference type="ChEBI" id="CHEBI:18420"/>
    </cofactor>
</comment>
<dbReference type="PROSITE" id="PS00108">
    <property type="entry name" value="PROTEIN_KINASE_ST"/>
    <property type="match status" value="1"/>
</dbReference>
<dbReference type="Pfam" id="PF00069">
    <property type="entry name" value="Pkinase"/>
    <property type="match status" value="1"/>
</dbReference>
<dbReference type="InterPro" id="IPR002048">
    <property type="entry name" value="EF_hand_dom"/>
</dbReference>
<feature type="domain" description="EF-hand" evidence="13">
    <location>
        <begin position="436"/>
        <end position="468"/>
    </location>
</feature>
<dbReference type="CDD" id="cd05117">
    <property type="entry name" value="STKc_CAMK"/>
    <property type="match status" value="1"/>
</dbReference>
<gene>
    <name evidence="14" type="primary">CDPK</name>
    <name evidence="14" type="ORF">Esi_0250_0019</name>
</gene>
<dbReference type="AlphaFoldDB" id="D8LJD5"/>
<name>D8LJD5_ECTSI</name>
<dbReference type="Pfam" id="PF13202">
    <property type="entry name" value="EF-hand_5"/>
    <property type="match status" value="1"/>
</dbReference>
<dbReference type="EC" id="2.7.11.1" evidence="14"/>
<dbReference type="STRING" id="2880.D8LJD5"/>
<organism evidence="14 15">
    <name type="scientific">Ectocarpus siliculosus</name>
    <name type="common">Brown alga</name>
    <name type="synonym">Conferva siliculosa</name>
    <dbReference type="NCBI Taxonomy" id="2880"/>
    <lineage>
        <taxon>Eukaryota</taxon>
        <taxon>Sar</taxon>
        <taxon>Stramenopiles</taxon>
        <taxon>Ochrophyta</taxon>
        <taxon>PX clade</taxon>
        <taxon>Phaeophyceae</taxon>
        <taxon>Ectocarpales</taxon>
        <taxon>Ectocarpaceae</taxon>
        <taxon>Ectocarpus</taxon>
    </lineage>
</organism>
<dbReference type="GO" id="GO:0005524">
    <property type="term" value="F:ATP binding"/>
    <property type="evidence" value="ECO:0007669"/>
    <property type="project" value="UniProtKB-UniRule"/>
</dbReference>
<evidence type="ECO:0000256" key="4">
    <source>
        <dbReference type="ARBA" id="ARBA00022737"/>
    </source>
</evidence>
<dbReference type="OMA" id="YMTTRVG"/>
<evidence type="ECO:0000259" key="12">
    <source>
        <dbReference type="PROSITE" id="PS50011"/>
    </source>
</evidence>
<dbReference type="GO" id="GO:0005509">
    <property type="term" value="F:calcium ion binding"/>
    <property type="evidence" value="ECO:0007669"/>
    <property type="project" value="InterPro"/>
</dbReference>